<dbReference type="PROSITE" id="PS51318">
    <property type="entry name" value="TAT"/>
    <property type="match status" value="1"/>
</dbReference>
<dbReference type="PANTHER" id="PTHR35936">
    <property type="entry name" value="MEMBRANE-BOUND LYTIC MUREIN TRANSGLYCOSYLASE F"/>
    <property type="match status" value="1"/>
</dbReference>
<evidence type="ECO:0000313" key="4">
    <source>
        <dbReference type="EMBL" id="NDY91358.1"/>
    </source>
</evidence>
<dbReference type="AlphaFoldDB" id="A0A7C9TIX0"/>
<organism evidence="4 5">
    <name type="scientific">Ideonella livida</name>
    <dbReference type="NCBI Taxonomy" id="2707176"/>
    <lineage>
        <taxon>Bacteria</taxon>
        <taxon>Pseudomonadati</taxon>
        <taxon>Pseudomonadota</taxon>
        <taxon>Betaproteobacteria</taxon>
        <taxon>Burkholderiales</taxon>
        <taxon>Sphaerotilaceae</taxon>
        <taxon>Ideonella</taxon>
    </lineage>
</organism>
<gene>
    <name evidence="4" type="ORF">G3A44_09160</name>
</gene>
<evidence type="ECO:0000256" key="1">
    <source>
        <dbReference type="ARBA" id="ARBA00022729"/>
    </source>
</evidence>
<dbReference type="InterPro" id="IPR001638">
    <property type="entry name" value="Solute-binding_3/MltF_N"/>
</dbReference>
<comment type="caution">
    <text evidence="4">The sequence shown here is derived from an EMBL/GenBank/DDBJ whole genome shotgun (WGS) entry which is preliminary data.</text>
</comment>
<evidence type="ECO:0000256" key="2">
    <source>
        <dbReference type="SAM" id="SignalP"/>
    </source>
</evidence>
<accession>A0A7C9TIX0</accession>
<feature type="domain" description="Solute-binding protein family 3/N-terminal" evidence="3">
    <location>
        <begin position="79"/>
        <end position="307"/>
    </location>
</feature>
<evidence type="ECO:0000313" key="5">
    <source>
        <dbReference type="Proteomes" id="UP000484255"/>
    </source>
</evidence>
<sequence length="309" mass="33462">MPIAASPTPLQPRRRRALGWAAVSLGLLPTLGVRAAPATPATGPAPAPAASPPVPGPLVRMPDGRLLAPDVAALVMRGELRVAMLAVDTPPFFHLSQHELVGLEVDMAKDLARELKVPVRFVREARNFNGVVDLVARGEADVGISKLSRTLARAQVIRFSAPYLRLNHALVLNRLAFARLARDKAVGEVVRQFNGTIGVIANSSFADYAKRHFPQAQLRPYPGWEQVVAAVRSGEVVGAYRDEFEVKRLLRSDPTASLTLRTITLKDLEDTLGIAVGADAPLLHQFVDLFLAQRNDKLDVDKVLRAVGV</sequence>
<dbReference type="InterPro" id="IPR006311">
    <property type="entry name" value="TAT_signal"/>
</dbReference>
<feature type="chain" id="PRO_5028930078" evidence="2">
    <location>
        <begin position="36"/>
        <end position="309"/>
    </location>
</feature>
<dbReference type="SUPFAM" id="SSF53850">
    <property type="entry name" value="Periplasmic binding protein-like II"/>
    <property type="match status" value="1"/>
</dbReference>
<reference evidence="4 5" key="1">
    <citation type="submission" date="2020-02" db="EMBL/GenBank/DDBJ databases">
        <title>Ideonella bacterium strain TBM-1.</title>
        <authorList>
            <person name="Chen W.-M."/>
        </authorList>
    </citation>
    <scope>NUCLEOTIDE SEQUENCE [LARGE SCALE GENOMIC DNA]</scope>
    <source>
        <strain evidence="4 5">TBM-1</strain>
    </source>
</reference>
<dbReference type="PANTHER" id="PTHR35936:SF19">
    <property type="entry name" value="AMINO-ACID-BINDING PROTEIN YXEM-RELATED"/>
    <property type="match status" value="1"/>
</dbReference>
<keyword evidence="5" id="KW-1185">Reference proteome</keyword>
<dbReference type="SMART" id="SM00062">
    <property type="entry name" value="PBPb"/>
    <property type="match status" value="1"/>
</dbReference>
<name>A0A7C9TIX0_9BURK</name>
<dbReference type="Gene3D" id="3.40.190.10">
    <property type="entry name" value="Periplasmic binding protein-like II"/>
    <property type="match status" value="2"/>
</dbReference>
<evidence type="ECO:0000259" key="3">
    <source>
        <dbReference type="SMART" id="SM00062"/>
    </source>
</evidence>
<protein>
    <submittedName>
        <fullName evidence="4">Amino acid ABC transporter substrate-binding protein</fullName>
    </submittedName>
</protein>
<dbReference type="EMBL" id="JAAGOH010000008">
    <property type="protein sequence ID" value="NDY91358.1"/>
    <property type="molecule type" value="Genomic_DNA"/>
</dbReference>
<feature type="signal peptide" evidence="2">
    <location>
        <begin position="1"/>
        <end position="35"/>
    </location>
</feature>
<dbReference type="Pfam" id="PF00497">
    <property type="entry name" value="SBP_bac_3"/>
    <property type="match status" value="1"/>
</dbReference>
<dbReference type="CDD" id="cd13530">
    <property type="entry name" value="PBP2_peptides_like"/>
    <property type="match status" value="1"/>
</dbReference>
<proteinExistence type="predicted"/>
<dbReference type="Proteomes" id="UP000484255">
    <property type="component" value="Unassembled WGS sequence"/>
</dbReference>
<keyword evidence="1 2" id="KW-0732">Signal</keyword>